<sequence>MPPDGPTGQPPKGPTVNIPQRTRPLRAAEAIAGRRRATDRAEFVRVMASQLDQIAPGTVRVVVAPLVVEDTPRTWVELIGAAGQVTSSSAEQCRAAFGLLSRAFPAADWSRPREYDARAGVLAVHTRPAPAALGLDTAEVAR</sequence>
<proteinExistence type="predicted"/>
<feature type="compositionally biased region" description="Pro residues" evidence="1">
    <location>
        <begin position="1"/>
        <end position="13"/>
    </location>
</feature>
<gene>
    <name evidence="2" type="ORF">GCM10023336_28910</name>
</gene>
<comment type="caution">
    <text evidence="2">The sequence shown here is derived from an EMBL/GenBank/DDBJ whole genome shotgun (WGS) entry which is preliminary data.</text>
</comment>
<dbReference type="Proteomes" id="UP001500124">
    <property type="component" value="Unassembled WGS sequence"/>
</dbReference>
<evidence type="ECO:0000313" key="2">
    <source>
        <dbReference type="EMBL" id="GAA5056310.1"/>
    </source>
</evidence>
<reference evidence="3" key="1">
    <citation type="journal article" date="2019" name="Int. J. Syst. Evol. Microbiol.">
        <title>The Global Catalogue of Microorganisms (GCM) 10K type strain sequencing project: providing services to taxonomists for standard genome sequencing and annotation.</title>
        <authorList>
            <consortium name="The Broad Institute Genomics Platform"/>
            <consortium name="The Broad Institute Genome Sequencing Center for Infectious Disease"/>
            <person name="Wu L."/>
            <person name="Ma J."/>
        </authorList>
    </citation>
    <scope>NUCLEOTIDE SEQUENCE [LARGE SCALE GENOMIC DNA]</scope>
    <source>
        <strain evidence="3">JCM 18410</strain>
    </source>
</reference>
<protein>
    <submittedName>
        <fullName evidence="2">Uncharacterized protein</fullName>
    </submittedName>
</protein>
<name>A0ABP9KD89_9ACTN</name>
<dbReference type="EMBL" id="BAABKC010000044">
    <property type="protein sequence ID" value="GAA5056310.1"/>
    <property type="molecule type" value="Genomic_DNA"/>
</dbReference>
<organism evidence="2 3">
    <name type="scientific">Streptomyces similanensis</name>
    <dbReference type="NCBI Taxonomy" id="1274988"/>
    <lineage>
        <taxon>Bacteria</taxon>
        <taxon>Bacillati</taxon>
        <taxon>Actinomycetota</taxon>
        <taxon>Actinomycetes</taxon>
        <taxon>Kitasatosporales</taxon>
        <taxon>Streptomycetaceae</taxon>
        <taxon>Streptomyces</taxon>
    </lineage>
</organism>
<accession>A0ABP9KD89</accession>
<evidence type="ECO:0000313" key="3">
    <source>
        <dbReference type="Proteomes" id="UP001500124"/>
    </source>
</evidence>
<evidence type="ECO:0000256" key="1">
    <source>
        <dbReference type="SAM" id="MobiDB-lite"/>
    </source>
</evidence>
<feature type="region of interest" description="Disordered" evidence="1">
    <location>
        <begin position="1"/>
        <end position="22"/>
    </location>
</feature>
<keyword evidence="3" id="KW-1185">Reference proteome</keyword>